<dbReference type="AlphaFoldDB" id="A0A918BYM9"/>
<dbReference type="Proteomes" id="UP000658320">
    <property type="component" value="Unassembled WGS sequence"/>
</dbReference>
<evidence type="ECO:0000313" key="2">
    <source>
        <dbReference type="Proteomes" id="UP000658320"/>
    </source>
</evidence>
<name>A0A918BYM9_9ACTN</name>
<keyword evidence="2" id="KW-1185">Reference proteome</keyword>
<proteinExistence type="predicted"/>
<comment type="caution">
    <text evidence="1">The sequence shown here is derived from an EMBL/GenBank/DDBJ whole genome shotgun (WGS) entry which is preliminary data.</text>
</comment>
<gene>
    <name evidence="1" type="ORF">GCM10010251_11910</name>
</gene>
<organism evidence="1 2">
    <name type="scientific">Streptomyces aurantiogriseus</name>
    <dbReference type="NCBI Taxonomy" id="66870"/>
    <lineage>
        <taxon>Bacteria</taxon>
        <taxon>Bacillati</taxon>
        <taxon>Actinomycetota</taxon>
        <taxon>Actinomycetes</taxon>
        <taxon>Kitasatosporales</taxon>
        <taxon>Streptomycetaceae</taxon>
        <taxon>Streptomyces</taxon>
    </lineage>
</organism>
<evidence type="ECO:0000313" key="1">
    <source>
        <dbReference type="EMBL" id="GGQ98325.1"/>
    </source>
</evidence>
<reference evidence="1" key="1">
    <citation type="journal article" date="2014" name="Int. J. Syst. Evol. Microbiol.">
        <title>Complete genome sequence of Corynebacterium casei LMG S-19264T (=DSM 44701T), isolated from a smear-ripened cheese.</title>
        <authorList>
            <consortium name="US DOE Joint Genome Institute (JGI-PGF)"/>
            <person name="Walter F."/>
            <person name="Albersmeier A."/>
            <person name="Kalinowski J."/>
            <person name="Ruckert C."/>
        </authorList>
    </citation>
    <scope>NUCLEOTIDE SEQUENCE</scope>
    <source>
        <strain evidence="1">JCM 4346</strain>
    </source>
</reference>
<accession>A0A918BYM9</accession>
<reference evidence="1" key="2">
    <citation type="submission" date="2020-09" db="EMBL/GenBank/DDBJ databases">
        <authorList>
            <person name="Sun Q."/>
            <person name="Ohkuma M."/>
        </authorList>
    </citation>
    <scope>NUCLEOTIDE SEQUENCE</scope>
    <source>
        <strain evidence="1">JCM 4346</strain>
    </source>
</reference>
<protein>
    <submittedName>
        <fullName evidence="1">Uncharacterized protein</fullName>
    </submittedName>
</protein>
<sequence>MLDRVAYSSPALAELTGAWHRSLLVDGDGRRDVTSTVTWVQGATRYADLRQAADRPHPRGSRSLRDLTFGQLLDLAQQEGFAGQLHHAEGAFHWSRGIDFAPTCVPDAGLLTWRGPMLVEKGLHAPYIEHWRPGTTAGAPCAAVELADPVRGSVALLVRTGSWFGYARSRPEPLPAHAPLAELVAGAAHLGRAREMLDCEVSLGRVVGHRWTVERSTLPHRVGRSLAPGPDGSAGLLLGDTDPKGAPHVRRWEITAVEGALDVLSSISGVTGT</sequence>
<dbReference type="EMBL" id="BMSX01000002">
    <property type="protein sequence ID" value="GGQ98325.1"/>
    <property type="molecule type" value="Genomic_DNA"/>
</dbReference>